<comment type="caution">
    <text evidence="3">The sequence shown here is derived from an EMBL/GenBank/DDBJ whole genome shotgun (WGS) entry which is preliminary data.</text>
</comment>
<keyword evidence="4" id="KW-1185">Reference proteome</keyword>
<protein>
    <recommendedName>
        <fullName evidence="2">PDZ domain-containing protein</fullName>
    </recommendedName>
</protein>
<feature type="compositionally biased region" description="Basic residues" evidence="1">
    <location>
        <begin position="257"/>
        <end position="266"/>
    </location>
</feature>
<dbReference type="Gene3D" id="2.30.42.10">
    <property type="match status" value="1"/>
</dbReference>
<dbReference type="OrthoDB" id="408317at2759"/>
<evidence type="ECO:0000256" key="1">
    <source>
        <dbReference type="SAM" id="MobiDB-lite"/>
    </source>
</evidence>
<accession>A0A1Q9CG51</accession>
<dbReference type="Proteomes" id="UP000186817">
    <property type="component" value="Unassembled WGS sequence"/>
</dbReference>
<dbReference type="AlphaFoldDB" id="A0A1Q9CG51"/>
<name>A0A1Q9CG51_SYMMI</name>
<dbReference type="SUPFAM" id="SSF50156">
    <property type="entry name" value="PDZ domain-like"/>
    <property type="match status" value="1"/>
</dbReference>
<dbReference type="PROSITE" id="PS50106">
    <property type="entry name" value="PDZ"/>
    <property type="match status" value="2"/>
</dbReference>
<feature type="domain" description="PDZ" evidence="2">
    <location>
        <begin position="1136"/>
        <end position="1220"/>
    </location>
</feature>
<evidence type="ECO:0000313" key="3">
    <source>
        <dbReference type="EMBL" id="OLP81908.1"/>
    </source>
</evidence>
<dbReference type="EMBL" id="LSRX01001240">
    <property type="protein sequence ID" value="OLP81908.1"/>
    <property type="molecule type" value="Genomic_DNA"/>
</dbReference>
<organism evidence="3 4">
    <name type="scientific">Symbiodinium microadriaticum</name>
    <name type="common">Dinoflagellate</name>
    <name type="synonym">Zooxanthella microadriatica</name>
    <dbReference type="NCBI Taxonomy" id="2951"/>
    <lineage>
        <taxon>Eukaryota</taxon>
        <taxon>Sar</taxon>
        <taxon>Alveolata</taxon>
        <taxon>Dinophyceae</taxon>
        <taxon>Suessiales</taxon>
        <taxon>Symbiodiniaceae</taxon>
        <taxon>Symbiodinium</taxon>
    </lineage>
</organism>
<dbReference type="InterPro" id="IPR001478">
    <property type="entry name" value="PDZ"/>
</dbReference>
<sequence>MCKRVSAKSRNGYGQKTMLAEAVQGGELPARSAYLEDVSSIPSFGSSSSVAFASPCRLARVPCARERAEEGDGFGVPAAANLKPKDDQAAPPAAVELGNSFACAGASHSSTMPEREGVAYDLDAPTRWWRHLERALIRRVGSSPLPHAVQVPVQPANYRPRRLGAGRAPATYGAPSSVAASVLCRRLGRALSDEAKRLGTPTASNFTSEDAQSLRPRPWQFGVGNALAPFCDSDGGAIASGSTTAGACPRLSEATRASRRNTTPRRRQAEWPRTRQGRGGGDRRGRHHVLTCAPTTAVGRPGPRVRQPYVRCAPMHARGALLGGRAVRFEGMLRGGRHRRRQRRHNRALLRRTCVERLARSSFSCQVVAFGSHFGSAPPRIAELGANDAPEAERGFVALGTPLGHPRFVAAHTDTRLLDEVRLLQELPLLPDLQCAWLLLAISMRVATTMLCGDACSRRWVKKTMLIPRLLSATMGETPGGRCSGSSTTHNTTCSRWKTGLATHGIENPGQARARDAFQRHRPNVSSAAAVIGWRCSELHTHGPPKPDAEYRVMLLRRLRLPLPFAPKRCPCGGDLDVYGDYRSACAQVGVLARRACPLERAAARICKEAGARMASHVALRDFNLDVLACDGRRIEVVAGVLTQIAADATIVSPVPDGQPRPRADQQPGFALDQAVDCKHRAYPELWQARRCRLVVFGVEVGGLFAFFTFLDNMHIVATPECVHEQAGPYLATVFTAPPTSPELTLLSPLFRALMLRYMMPDMPVVTTLQLARSGVLRSHGSPLEQAAAVRRNVSCRRVFNQALLLNCQRSMFCECCASPSTGEELDSIHKAQHLTVLHDADDPKYWQDATYTITLPNDVSTVIPALDMSDPSCIIIQEISGALREWNADVDNAQAQIYDRLLEVNGEPCSSTMLRHKMEEAGCDQLTFTLQRPEQRQVILPKSDRLGIDISFRKGVSVRPWITGVRGGAMGQWNLEKPRFNVHAHDRILSVSGVSVLPELADRSTLQRMFCHCCTSDDKESQLELAPELKTTSKAYGTLVDEVQEESNRFVALLKGGMGSFGLSVDRSNSACVIVRDVNGGAAASWNESNPKQQIKPFDQILEVNGEPCTGEDISSKLEDKDVQDTHLTLKRPEERTVVLQKPGRLGIDVNYRKTSAKPWIASVGSGLVADWNRNRPDMAIVANDRIVTVNGHSGATDILLEKLRSADDTMVLTVMHYDM</sequence>
<reference evidence="3 4" key="1">
    <citation type="submission" date="2016-02" db="EMBL/GenBank/DDBJ databases">
        <title>Genome analysis of coral dinoflagellate symbionts highlights evolutionary adaptations to a symbiotic lifestyle.</title>
        <authorList>
            <person name="Aranda M."/>
            <person name="Li Y."/>
            <person name="Liew Y.J."/>
            <person name="Baumgarten S."/>
            <person name="Simakov O."/>
            <person name="Wilson M."/>
            <person name="Piel J."/>
            <person name="Ashoor H."/>
            <person name="Bougouffa S."/>
            <person name="Bajic V.B."/>
            <person name="Ryu T."/>
            <person name="Ravasi T."/>
            <person name="Bayer T."/>
            <person name="Micklem G."/>
            <person name="Kim H."/>
            <person name="Bhak J."/>
            <person name="Lajeunesse T.C."/>
            <person name="Voolstra C.R."/>
        </authorList>
    </citation>
    <scope>NUCLEOTIDE SEQUENCE [LARGE SCALE GENOMIC DNA]</scope>
    <source>
        <strain evidence="3 4">CCMP2467</strain>
    </source>
</reference>
<feature type="domain" description="PDZ" evidence="2">
    <location>
        <begin position="1051"/>
        <end position="1133"/>
    </location>
</feature>
<dbReference type="CDD" id="cd00136">
    <property type="entry name" value="PDZ_canonical"/>
    <property type="match status" value="1"/>
</dbReference>
<dbReference type="InterPro" id="IPR036034">
    <property type="entry name" value="PDZ_sf"/>
</dbReference>
<evidence type="ECO:0000313" key="4">
    <source>
        <dbReference type="Proteomes" id="UP000186817"/>
    </source>
</evidence>
<feature type="region of interest" description="Disordered" evidence="1">
    <location>
        <begin position="254"/>
        <end position="287"/>
    </location>
</feature>
<proteinExistence type="predicted"/>
<evidence type="ECO:0000259" key="2">
    <source>
        <dbReference type="PROSITE" id="PS50106"/>
    </source>
</evidence>
<gene>
    <name evidence="3" type="ORF">AK812_SmicGene37504</name>
</gene>